<comment type="caution">
    <text evidence="7">The sequence shown here is derived from an EMBL/GenBank/DDBJ whole genome shotgun (WGS) entry which is preliminary data.</text>
</comment>
<sequence>MSKYVLYELEGVQSRIMSDFDLASINNKINSSISKLIDTQDSNLLAIVYPTHDSKLYISYKNKEIENSNKNLPDVLEIDDINKFKKIDQNKNIALDKVTNLSDQLLDLYRNKIGEPIIKTGNGVDYIELDSYQYQLLEFLQSQKDSLNLSLIMNRSSLYEASGYNSTKQLPGLTYFYKEKNFKIDIHKGDLLDQKVDIIVNAANSLLWLGGGVAGAILKRCGNRIQQDCDSYMKKRGGHKMDISEVMHTSSNNKINAKYIIHACGPRWDDYYDKTKCYEDLKDTFYNTLMYTENKLNAARSIAIPLISSGIFSVPMNICCKALYNSIEDYLLNSNDQKRNLELVCLVNIDDKTNNSLVDFFKEKLSRSIDFDINQIKQEISMERNTVNFECKPKIEVDFTKKDTENIKKELKNKIKDDNLEENFNILKKECSLCKDPFDLRYIKENDCGCLYCSDCYENIEQGNECLCKSGL</sequence>
<evidence type="ECO:0000256" key="5">
    <source>
        <dbReference type="ARBA" id="ARBA00023242"/>
    </source>
</evidence>
<dbReference type="CDD" id="cd02907">
    <property type="entry name" value="Macro_Af1521_BAL-like"/>
    <property type="match status" value="1"/>
</dbReference>
<reference evidence="7" key="1">
    <citation type="submission" date="2021-02" db="EMBL/GenBank/DDBJ databases">
        <authorList>
            <person name="Nowell W R."/>
        </authorList>
    </citation>
    <scope>NUCLEOTIDE SEQUENCE</scope>
    <source>
        <strain evidence="7">Ploen Becks lab</strain>
    </source>
</reference>
<keyword evidence="4" id="KW-0520">NAD</keyword>
<dbReference type="PANTHER" id="PTHR14453">
    <property type="entry name" value="PARP/ZINC FINGER CCCH TYPE DOMAIN CONTAINING PROTEIN"/>
    <property type="match status" value="1"/>
</dbReference>
<keyword evidence="3" id="KW-0808">Transferase</keyword>
<evidence type="ECO:0000256" key="3">
    <source>
        <dbReference type="ARBA" id="ARBA00022679"/>
    </source>
</evidence>
<feature type="domain" description="Macro" evidence="6">
    <location>
        <begin position="171"/>
        <end position="365"/>
    </location>
</feature>
<dbReference type="GO" id="GO:0005737">
    <property type="term" value="C:cytoplasm"/>
    <property type="evidence" value="ECO:0007669"/>
    <property type="project" value="TreeGrafter"/>
</dbReference>
<dbReference type="PANTHER" id="PTHR14453:SF67">
    <property type="entry name" value="POLY [ADP-RIBOSE] POLYMERASE"/>
    <property type="match status" value="1"/>
</dbReference>
<dbReference type="GO" id="GO:0005634">
    <property type="term" value="C:nucleus"/>
    <property type="evidence" value="ECO:0007669"/>
    <property type="project" value="UniProtKB-SubCell"/>
</dbReference>
<dbReference type="GO" id="GO:1990404">
    <property type="term" value="F:NAD+-protein mono-ADP-ribosyltransferase activity"/>
    <property type="evidence" value="ECO:0007669"/>
    <property type="project" value="TreeGrafter"/>
</dbReference>
<dbReference type="InterPro" id="IPR043472">
    <property type="entry name" value="Macro_dom-like"/>
</dbReference>
<evidence type="ECO:0000259" key="6">
    <source>
        <dbReference type="PROSITE" id="PS51154"/>
    </source>
</evidence>
<name>A0A813XJ99_9BILA</name>
<dbReference type="InterPro" id="IPR052056">
    <property type="entry name" value="Mono-ARTD/PARP"/>
</dbReference>
<dbReference type="OrthoDB" id="6133115at2759"/>
<dbReference type="AlphaFoldDB" id="A0A813XJ99"/>
<evidence type="ECO:0000313" key="8">
    <source>
        <dbReference type="Proteomes" id="UP000663879"/>
    </source>
</evidence>
<dbReference type="GO" id="GO:0003950">
    <property type="term" value="F:NAD+ poly-ADP-ribosyltransferase activity"/>
    <property type="evidence" value="ECO:0007669"/>
    <property type="project" value="TreeGrafter"/>
</dbReference>
<evidence type="ECO:0000256" key="1">
    <source>
        <dbReference type="ARBA" id="ARBA00004123"/>
    </source>
</evidence>
<proteinExistence type="predicted"/>
<keyword evidence="5" id="KW-0539">Nucleus</keyword>
<evidence type="ECO:0000313" key="7">
    <source>
        <dbReference type="EMBL" id="CAF0868979.1"/>
    </source>
</evidence>
<keyword evidence="2" id="KW-0328">Glycosyltransferase</keyword>
<organism evidence="7 8">
    <name type="scientific">Brachionus calyciflorus</name>
    <dbReference type="NCBI Taxonomy" id="104777"/>
    <lineage>
        <taxon>Eukaryota</taxon>
        <taxon>Metazoa</taxon>
        <taxon>Spiralia</taxon>
        <taxon>Gnathifera</taxon>
        <taxon>Rotifera</taxon>
        <taxon>Eurotatoria</taxon>
        <taxon>Monogononta</taxon>
        <taxon>Pseudotrocha</taxon>
        <taxon>Ploima</taxon>
        <taxon>Brachionidae</taxon>
        <taxon>Brachionus</taxon>
    </lineage>
</organism>
<dbReference type="GO" id="GO:0010629">
    <property type="term" value="P:negative regulation of gene expression"/>
    <property type="evidence" value="ECO:0007669"/>
    <property type="project" value="TreeGrafter"/>
</dbReference>
<dbReference type="EMBL" id="CAJNOC010001487">
    <property type="protein sequence ID" value="CAF0868979.1"/>
    <property type="molecule type" value="Genomic_DNA"/>
</dbReference>
<dbReference type="SMART" id="SM00506">
    <property type="entry name" value="A1pp"/>
    <property type="match status" value="1"/>
</dbReference>
<dbReference type="Proteomes" id="UP000663879">
    <property type="component" value="Unassembled WGS sequence"/>
</dbReference>
<dbReference type="InterPro" id="IPR002589">
    <property type="entry name" value="Macro_dom"/>
</dbReference>
<protein>
    <recommendedName>
        <fullName evidence="6">Macro domain-containing protein</fullName>
    </recommendedName>
</protein>
<evidence type="ECO:0000256" key="2">
    <source>
        <dbReference type="ARBA" id="ARBA00022676"/>
    </source>
</evidence>
<dbReference type="Gene3D" id="3.40.220.10">
    <property type="entry name" value="Leucine Aminopeptidase, subunit E, domain 1"/>
    <property type="match status" value="1"/>
</dbReference>
<dbReference type="GO" id="GO:0070212">
    <property type="term" value="P:protein poly-ADP-ribosylation"/>
    <property type="evidence" value="ECO:0007669"/>
    <property type="project" value="TreeGrafter"/>
</dbReference>
<keyword evidence="8" id="KW-1185">Reference proteome</keyword>
<dbReference type="GO" id="GO:0003714">
    <property type="term" value="F:transcription corepressor activity"/>
    <property type="evidence" value="ECO:0007669"/>
    <property type="project" value="TreeGrafter"/>
</dbReference>
<dbReference type="SUPFAM" id="SSF52949">
    <property type="entry name" value="Macro domain-like"/>
    <property type="match status" value="1"/>
</dbReference>
<accession>A0A813XJ99</accession>
<dbReference type="Pfam" id="PF01661">
    <property type="entry name" value="Macro"/>
    <property type="match status" value="1"/>
</dbReference>
<dbReference type="PROSITE" id="PS51154">
    <property type="entry name" value="MACRO"/>
    <property type="match status" value="1"/>
</dbReference>
<comment type="subcellular location">
    <subcellularLocation>
        <location evidence="1">Nucleus</location>
    </subcellularLocation>
</comment>
<gene>
    <name evidence="7" type="ORF">OXX778_LOCUS9833</name>
</gene>
<evidence type="ECO:0000256" key="4">
    <source>
        <dbReference type="ARBA" id="ARBA00023027"/>
    </source>
</evidence>